<evidence type="ECO:0000256" key="1">
    <source>
        <dbReference type="SAM" id="Phobius"/>
    </source>
</evidence>
<feature type="transmembrane region" description="Helical" evidence="1">
    <location>
        <begin position="21"/>
        <end position="39"/>
    </location>
</feature>
<feature type="transmembrane region" description="Helical" evidence="1">
    <location>
        <begin position="54"/>
        <end position="72"/>
    </location>
</feature>
<keyword evidence="1" id="KW-1133">Transmembrane helix</keyword>
<keyword evidence="1" id="KW-0812">Transmembrane</keyword>
<dbReference type="EMBL" id="CAADFN010000030">
    <property type="protein sequence ID" value="VFK17271.1"/>
    <property type="molecule type" value="Genomic_DNA"/>
</dbReference>
<name>A0A450WJQ4_9GAMM</name>
<feature type="transmembrane region" description="Helical" evidence="1">
    <location>
        <begin position="117"/>
        <end position="134"/>
    </location>
</feature>
<evidence type="ECO:0008006" key="3">
    <source>
        <dbReference type="Google" id="ProtNLM"/>
    </source>
</evidence>
<keyword evidence="1" id="KW-0472">Membrane</keyword>
<gene>
    <name evidence="2" type="ORF">BECKLFY1418C_GA0070996_10306</name>
</gene>
<reference evidence="2" key="1">
    <citation type="submission" date="2019-02" db="EMBL/GenBank/DDBJ databases">
        <authorList>
            <person name="Gruber-Vodicka R. H."/>
            <person name="Seah K. B. B."/>
        </authorList>
    </citation>
    <scope>NUCLEOTIDE SEQUENCE</scope>
    <source>
        <strain evidence="2">BECK_BY7</strain>
    </source>
</reference>
<evidence type="ECO:0000313" key="2">
    <source>
        <dbReference type="EMBL" id="VFK17271.1"/>
    </source>
</evidence>
<protein>
    <recommendedName>
        <fullName evidence="3">DUF4383 domain-containing protein</fullName>
    </recommendedName>
</protein>
<organism evidence="2">
    <name type="scientific">Candidatus Kentrum sp. LFY</name>
    <dbReference type="NCBI Taxonomy" id="2126342"/>
    <lineage>
        <taxon>Bacteria</taxon>
        <taxon>Pseudomonadati</taxon>
        <taxon>Pseudomonadota</taxon>
        <taxon>Gammaproteobacteria</taxon>
        <taxon>Candidatus Kentrum</taxon>
    </lineage>
</organism>
<feature type="transmembrane region" description="Helical" evidence="1">
    <location>
        <begin position="79"/>
        <end position="97"/>
    </location>
</feature>
<dbReference type="AlphaFoldDB" id="A0A450WJQ4"/>
<proteinExistence type="predicted"/>
<sequence length="138" mass="15827">MINILSNNCPWRSSLVQGWTGMLLLELAMLIIGFAGYAITGDFSPLAIDPGRQGLWMLSTMFCINVLVQMFVRIVDTGPFRWFIFGLTLVYTLFFIAHQLDHLLRGERLDVNMLFDMTHHVVGIVTIWCAYRWARVGK</sequence>
<accession>A0A450WJQ4</accession>